<organism evidence="1 2">
    <name type="scientific">Candidatus Caccoplasma intestinavium</name>
    <dbReference type="NCBI Taxonomy" id="2840716"/>
    <lineage>
        <taxon>Bacteria</taxon>
        <taxon>Pseudomonadati</taxon>
        <taxon>Bacteroidota</taxon>
        <taxon>Bacteroidia</taxon>
        <taxon>Bacteroidales</taxon>
        <taxon>Bacteroidaceae</taxon>
        <taxon>Bacteroidaceae incertae sedis</taxon>
        <taxon>Candidatus Caccoplasma</taxon>
    </lineage>
</organism>
<proteinExistence type="predicted"/>
<dbReference type="PROSITE" id="PS51257">
    <property type="entry name" value="PROKAR_LIPOPROTEIN"/>
    <property type="match status" value="1"/>
</dbReference>
<comment type="caution">
    <text evidence="1">The sequence shown here is derived from an EMBL/GenBank/DDBJ whole genome shotgun (WGS) entry which is preliminary data.</text>
</comment>
<dbReference type="EMBL" id="DVKT01000034">
    <property type="protein sequence ID" value="HIT39253.1"/>
    <property type="molecule type" value="Genomic_DNA"/>
</dbReference>
<protein>
    <recommendedName>
        <fullName evidence="3">Lipoprotein</fullName>
    </recommendedName>
</protein>
<dbReference type="Proteomes" id="UP000886722">
    <property type="component" value="Unassembled WGS sequence"/>
</dbReference>
<evidence type="ECO:0000313" key="2">
    <source>
        <dbReference type="Proteomes" id="UP000886722"/>
    </source>
</evidence>
<reference evidence="1" key="1">
    <citation type="submission" date="2020-10" db="EMBL/GenBank/DDBJ databases">
        <authorList>
            <person name="Gilroy R."/>
        </authorList>
    </citation>
    <scope>NUCLEOTIDE SEQUENCE</scope>
    <source>
        <strain evidence="1">21143</strain>
    </source>
</reference>
<evidence type="ECO:0000313" key="1">
    <source>
        <dbReference type="EMBL" id="HIT39253.1"/>
    </source>
</evidence>
<sequence length="166" mass="18308">MKRMLPLAFTLCLLLCGCMSRTENRGVEKIGGADGITGIVVGDSRENDSSLGAFRVCTYEGPLYPDTFCYILTLKSRIYSGDGVFTLSPVDRADESLPSYSGRRYTQRGTPDDVDAVVWQLVANGGGPIFNFLYESGRLVMLNDTCGKIDGALFWRRTDIRKGVRI</sequence>
<name>A0A9D1KCC4_9BACT</name>
<evidence type="ECO:0008006" key="3">
    <source>
        <dbReference type="Google" id="ProtNLM"/>
    </source>
</evidence>
<dbReference type="AlphaFoldDB" id="A0A9D1KCC4"/>
<accession>A0A9D1KCC4</accession>
<gene>
    <name evidence="1" type="ORF">IAD06_04360</name>
</gene>
<reference evidence="1" key="2">
    <citation type="journal article" date="2021" name="PeerJ">
        <title>Extensive microbial diversity within the chicken gut microbiome revealed by metagenomics and culture.</title>
        <authorList>
            <person name="Gilroy R."/>
            <person name="Ravi A."/>
            <person name="Getino M."/>
            <person name="Pursley I."/>
            <person name="Horton D.L."/>
            <person name="Alikhan N.F."/>
            <person name="Baker D."/>
            <person name="Gharbi K."/>
            <person name="Hall N."/>
            <person name="Watson M."/>
            <person name="Adriaenssens E.M."/>
            <person name="Foster-Nyarko E."/>
            <person name="Jarju S."/>
            <person name="Secka A."/>
            <person name="Antonio M."/>
            <person name="Oren A."/>
            <person name="Chaudhuri R.R."/>
            <person name="La Ragione R."/>
            <person name="Hildebrand F."/>
            <person name="Pallen M.J."/>
        </authorList>
    </citation>
    <scope>NUCLEOTIDE SEQUENCE</scope>
    <source>
        <strain evidence="1">21143</strain>
    </source>
</reference>